<reference evidence="1 2" key="1">
    <citation type="journal article" date="2023" name="Science">
        <title>Complex scaffold remodeling in plant triterpene biosynthesis.</title>
        <authorList>
            <person name="De La Pena R."/>
            <person name="Hodgson H."/>
            <person name="Liu J.C."/>
            <person name="Stephenson M.J."/>
            <person name="Martin A.C."/>
            <person name="Owen C."/>
            <person name="Harkess A."/>
            <person name="Leebens-Mack J."/>
            <person name="Jimenez L.E."/>
            <person name="Osbourn A."/>
            <person name="Sattely E.S."/>
        </authorList>
    </citation>
    <scope>NUCLEOTIDE SEQUENCE [LARGE SCALE GENOMIC DNA]</scope>
    <source>
        <strain evidence="2">cv. JPN11</strain>
        <tissue evidence="1">Leaf</tissue>
    </source>
</reference>
<gene>
    <name evidence="1" type="ORF">OWV82_002726</name>
</gene>
<dbReference type="EMBL" id="CM051394">
    <property type="protein sequence ID" value="KAJ4730043.1"/>
    <property type="molecule type" value="Genomic_DNA"/>
</dbReference>
<dbReference type="Proteomes" id="UP001164539">
    <property type="component" value="Chromosome 1"/>
</dbReference>
<comment type="caution">
    <text evidence="1">The sequence shown here is derived from an EMBL/GenBank/DDBJ whole genome shotgun (WGS) entry which is preliminary data.</text>
</comment>
<evidence type="ECO:0000313" key="1">
    <source>
        <dbReference type="EMBL" id="KAJ4730043.1"/>
    </source>
</evidence>
<name>A0ACC1Z407_MELAZ</name>
<evidence type="ECO:0000313" key="2">
    <source>
        <dbReference type="Proteomes" id="UP001164539"/>
    </source>
</evidence>
<protein>
    <submittedName>
        <fullName evidence="1">CDP-diacylglycerol-glycerol-3-phosphate 3-phosphatidyltransferase</fullName>
    </submittedName>
</protein>
<proteinExistence type="predicted"/>
<organism evidence="1 2">
    <name type="scientific">Melia azedarach</name>
    <name type="common">Chinaberry tree</name>
    <dbReference type="NCBI Taxonomy" id="155640"/>
    <lineage>
        <taxon>Eukaryota</taxon>
        <taxon>Viridiplantae</taxon>
        <taxon>Streptophyta</taxon>
        <taxon>Embryophyta</taxon>
        <taxon>Tracheophyta</taxon>
        <taxon>Spermatophyta</taxon>
        <taxon>Magnoliopsida</taxon>
        <taxon>eudicotyledons</taxon>
        <taxon>Gunneridae</taxon>
        <taxon>Pentapetalae</taxon>
        <taxon>rosids</taxon>
        <taxon>malvids</taxon>
        <taxon>Sapindales</taxon>
        <taxon>Meliaceae</taxon>
        <taxon>Melia</taxon>
    </lineage>
</organism>
<sequence>MGSKAPSWTDQWGTDSGSRSFGGEEDGDMLVTKKASSSRSSGGKKMADVKAAVSTGYNKAKAAAAVGAQKVKVGTLVGIKCVKKYYQKRYSS</sequence>
<keyword evidence="2" id="KW-1185">Reference proteome</keyword>
<accession>A0ACC1Z407</accession>